<keyword evidence="4" id="KW-0479">Metal-binding</keyword>
<dbReference type="Pfam" id="PF18132">
    <property type="entry name" value="Tyrosinase_C"/>
    <property type="match status" value="1"/>
</dbReference>
<dbReference type="EC" id="1.14.18.1" evidence="3"/>
<dbReference type="GeneID" id="43600426"/>
<reference evidence="13 14" key="1">
    <citation type="journal article" date="2018" name="IMA Fungus">
        <title>IMA Genome-F 9: Draft genome sequence of Annulohypoxylon stygium, Aspergillus mulundensis, Berkeleyomyces basicola (syn. Thielaviopsis basicola), Ceratocystis smalleyi, two Cercospora beticola strains, Coleophoma cylindrospora, Fusarium fracticaudum, Phialophora cf. hyalina, and Morchella septimelata.</title>
        <authorList>
            <person name="Wingfield B.D."/>
            <person name="Bills G.F."/>
            <person name="Dong Y."/>
            <person name="Huang W."/>
            <person name="Nel W.J."/>
            <person name="Swalarsk-Parry B.S."/>
            <person name="Vaghefi N."/>
            <person name="Wilken P.M."/>
            <person name="An Z."/>
            <person name="de Beer Z.W."/>
            <person name="De Vos L."/>
            <person name="Chen L."/>
            <person name="Duong T.A."/>
            <person name="Gao Y."/>
            <person name="Hammerbacher A."/>
            <person name="Kikkert J.R."/>
            <person name="Li Y."/>
            <person name="Li H."/>
            <person name="Li K."/>
            <person name="Li Q."/>
            <person name="Liu X."/>
            <person name="Ma X."/>
            <person name="Naidoo K."/>
            <person name="Pethybridge S.J."/>
            <person name="Sun J."/>
            <person name="Steenkamp E.T."/>
            <person name="van der Nest M.A."/>
            <person name="van Wyk S."/>
            <person name="Wingfield M.J."/>
            <person name="Xiong C."/>
            <person name="Yue Q."/>
            <person name="Zhang X."/>
        </authorList>
    </citation>
    <scope>NUCLEOTIDE SEQUENCE [LARGE SCALE GENOMIC DNA]</scope>
    <source>
        <strain evidence="13 14">BP 5553</strain>
    </source>
</reference>
<dbReference type="InterPro" id="IPR050316">
    <property type="entry name" value="Tyrosinase/Hemocyanin"/>
</dbReference>
<evidence type="ECO:0000256" key="3">
    <source>
        <dbReference type="ARBA" id="ARBA00011906"/>
    </source>
</evidence>
<dbReference type="PANTHER" id="PTHR11474:SF76">
    <property type="entry name" value="SHKT DOMAIN-CONTAINING PROTEIN"/>
    <property type="match status" value="1"/>
</dbReference>
<dbReference type="Gene3D" id="1.10.1280.10">
    <property type="entry name" value="Di-copper center containing domain from catechol oxidase"/>
    <property type="match status" value="1"/>
</dbReference>
<dbReference type="SUPFAM" id="SSF48056">
    <property type="entry name" value="Di-copper centre-containing domain"/>
    <property type="match status" value="1"/>
</dbReference>
<evidence type="ECO:0000259" key="11">
    <source>
        <dbReference type="PROSITE" id="PS00497"/>
    </source>
</evidence>
<proteinExistence type="inferred from homology"/>
<protein>
    <recommendedName>
        <fullName evidence="3">tyrosinase</fullName>
        <ecNumber evidence="3">1.14.18.1</ecNumber>
    </recommendedName>
</protein>
<keyword evidence="7" id="KW-0503">Monooxygenase</keyword>
<keyword evidence="6" id="KW-0186">Copper</keyword>
<comment type="catalytic activity">
    <reaction evidence="9">
        <text>2 L-dopa + O2 = 2 L-dopaquinone + 2 H2O</text>
        <dbReference type="Rhea" id="RHEA:34287"/>
        <dbReference type="ChEBI" id="CHEBI:15377"/>
        <dbReference type="ChEBI" id="CHEBI:15379"/>
        <dbReference type="ChEBI" id="CHEBI:57504"/>
        <dbReference type="ChEBI" id="CHEBI:57924"/>
        <dbReference type="EC" id="1.14.18.1"/>
    </reaction>
</comment>
<dbReference type="EMBL" id="NPIC01000007">
    <property type="protein sequence ID" value="RDL34449.1"/>
    <property type="molecule type" value="Genomic_DNA"/>
</dbReference>
<dbReference type="Proteomes" id="UP000254866">
    <property type="component" value="Unassembled WGS sequence"/>
</dbReference>
<keyword evidence="14" id="KW-1185">Reference proteome</keyword>
<evidence type="ECO:0000256" key="9">
    <source>
        <dbReference type="ARBA" id="ARBA00048233"/>
    </source>
</evidence>
<dbReference type="PROSITE" id="PS00497">
    <property type="entry name" value="TYROSINASE_1"/>
    <property type="match status" value="1"/>
</dbReference>
<evidence type="ECO:0000313" key="13">
    <source>
        <dbReference type="EMBL" id="RDL34449.1"/>
    </source>
</evidence>
<organism evidence="13 14">
    <name type="scientific">Venustampulla echinocandica</name>
    <dbReference type="NCBI Taxonomy" id="2656787"/>
    <lineage>
        <taxon>Eukaryota</taxon>
        <taxon>Fungi</taxon>
        <taxon>Dikarya</taxon>
        <taxon>Ascomycota</taxon>
        <taxon>Pezizomycotina</taxon>
        <taxon>Leotiomycetes</taxon>
        <taxon>Helotiales</taxon>
        <taxon>Pleuroascaceae</taxon>
        <taxon>Venustampulla</taxon>
    </lineage>
</organism>
<evidence type="ECO:0000256" key="5">
    <source>
        <dbReference type="ARBA" id="ARBA00023002"/>
    </source>
</evidence>
<dbReference type="GO" id="GO:0046872">
    <property type="term" value="F:metal ion binding"/>
    <property type="evidence" value="ECO:0007669"/>
    <property type="project" value="UniProtKB-KW"/>
</dbReference>
<dbReference type="RefSeq" id="XP_031867431.1">
    <property type="nucleotide sequence ID" value="XM_032016200.1"/>
</dbReference>
<evidence type="ECO:0000256" key="10">
    <source>
        <dbReference type="ARBA" id="ARBA00048881"/>
    </source>
</evidence>
<dbReference type="InterPro" id="IPR041640">
    <property type="entry name" value="Tyrosinase_C"/>
</dbReference>
<name>A0A370TGX1_9HELO</name>
<evidence type="ECO:0000256" key="6">
    <source>
        <dbReference type="ARBA" id="ARBA00023008"/>
    </source>
</evidence>
<keyword evidence="8" id="KW-0470">Melanin biosynthesis</keyword>
<dbReference type="STRING" id="2656787.A0A370TGX1"/>
<dbReference type="GO" id="GO:0042438">
    <property type="term" value="P:melanin biosynthetic process"/>
    <property type="evidence" value="ECO:0007669"/>
    <property type="project" value="UniProtKB-KW"/>
</dbReference>
<sequence length="691" mass="77585">MTFAITGIKKGLGPGEQVPLRREIDEWWDSKDKNDLFQKSLYIYALHEFKKMDPKDQKSYFAVAGIHGQPLDPWDTTQAKSAWYCTHGTPLFPPWHRPYLLLYEQRLYEIMLELIPRTFAQQDIAAATHAAETWRLPYWDWAMKKPDWHAPTDKFKLGPNVPYLLTVETVEVMTKTGVATVDNPMWKFSVPASDPNKKTFGNYGITEYSSRPFQLAKATSRHPSTLDPRDPNFISAWVDGEKQNWDTITGELRGAQAVDSNTLPEAVYRLFLEEYLLTWNEFSTDGFRRGQPAQSYSSLEDIHGNLHVFTGGNGQMGSVPVAAFDPIFWLHHCNVDRLFAIYQDLYPSKYVEKFTIPGRGSKPADANSSLAPFHMDANGTPWTAAACRYQQKLGYTYPELQKWLDIYKTNGAFDAAKYQKSIRTTLELKYSTTGKSTLLLRQNNKLATTLLASLPPQNLLVENFPPVLAKQAREIQESAPAPPVEAAPPTPAEGNWEAYDYVINVLYDRFALGGYPYAIRFFLGEVPVPPPSADAPASNQPTPLPFADTPTQVGLVYNFSAPSEFRGVDPSGCANCIRQQDNGELSTGQCILTDYLVEHIQKDVVGRGIQLKSLEKDEVVNYLKANLHWRITDQNSVIVPKESVANLKVSVAVGHATHFLQAATPSKYENYEVLWEVTEGRLAGAVPGDLS</sequence>
<dbReference type="Pfam" id="PF00264">
    <property type="entry name" value="Tyrosinase"/>
    <property type="match status" value="1"/>
</dbReference>
<feature type="domain" description="Tyrosinase copper-binding" evidence="11">
    <location>
        <begin position="87"/>
        <end position="104"/>
    </location>
</feature>
<evidence type="ECO:0000256" key="4">
    <source>
        <dbReference type="ARBA" id="ARBA00022723"/>
    </source>
</evidence>
<dbReference type="OrthoDB" id="1658288at2759"/>
<comment type="caution">
    <text evidence="13">The sequence shown here is derived from an EMBL/GenBank/DDBJ whole genome shotgun (WGS) entry which is preliminary data.</text>
</comment>
<dbReference type="PROSITE" id="PS00498">
    <property type="entry name" value="TYROSINASE_2"/>
    <property type="match status" value="1"/>
</dbReference>
<evidence type="ECO:0000256" key="8">
    <source>
        <dbReference type="ARBA" id="ARBA00023101"/>
    </source>
</evidence>
<evidence type="ECO:0000256" key="7">
    <source>
        <dbReference type="ARBA" id="ARBA00023033"/>
    </source>
</evidence>
<comment type="catalytic activity">
    <reaction evidence="10">
        <text>L-tyrosine + O2 = L-dopaquinone + H2O</text>
        <dbReference type="Rhea" id="RHEA:18117"/>
        <dbReference type="ChEBI" id="CHEBI:15377"/>
        <dbReference type="ChEBI" id="CHEBI:15379"/>
        <dbReference type="ChEBI" id="CHEBI:57924"/>
        <dbReference type="ChEBI" id="CHEBI:58315"/>
        <dbReference type="EC" id="1.14.18.1"/>
    </reaction>
</comment>
<gene>
    <name evidence="13" type="ORF">BP5553_07577</name>
</gene>
<comment type="similarity">
    <text evidence="2">Belongs to the tyrosinase family.</text>
</comment>
<dbReference type="InterPro" id="IPR008922">
    <property type="entry name" value="Di-copper_centre_dom_sf"/>
</dbReference>
<evidence type="ECO:0000313" key="14">
    <source>
        <dbReference type="Proteomes" id="UP000254866"/>
    </source>
</evidence>
<evidence type="ECO:0000256" key="1">
    <source>
        <dbReference type="ARBA" id="ARBA00001973"/>
    </source>
</evidence>
<keyword evidence="5" id="KW-0560">Oxidoreductase</keyword>
<dbReference type="PANTHER" id="PTHR11474">
    <property type="entry name" value="TYROSINASE FAMILY MEMBER"/>
    <property type="match status" value="1"/>
</dbReference>
<dbReference type="InterPro" id="IPR002227">
    <property type="entry name" value="Tyrosinase_Cu-bd"/>
</dbReference>
<comment type="cofactor">
    <cofactor evidence="1">
        <name>Cu(2+)</name>
        <dbReference type="ChEBI" id="CHEBI:29036"/>
    </cofactor>
</comment>
<dbReference type="GO" id="GO:0004503">
    <property type="term" value="F:tyrosinase activity"/>
    <property type="evidence" value="ECO:0007669"/>
    <property type="project" value="UniProtKB-EC"/>
</dbReference>
<dbReference type="Gene3D" id="2.60.310.20">
    <property type="match status" value="1"/>
</dbReference>
<accession>A0A370TGX1</accession>
<dbReference type="AlphaFoldDB" id="A0A370TGX1"/>
<evidence type="ECO:0000259" key="12">
    <source>
        <dbReference type="PROSITE" id="PS00498"/>
    </source>
</evidence>
<dbReference type="PRINTS" id="PR00092">
    <property type="entry name" value="TYROSINASE"/>
</dbReference>
<evidence type="ECO:0000256" key="2">
    <source>
        <dbReference type="ARBA" id="ARBA00009928"/>
    </source>
</evidence>
<feature type="domain" description="Tyrosinase copper-binding" evidence="12">
    <location>
        <begin position="325"/>
        <end position="336"/>
    </location>
</feature>